<dbReference type="PANTHER" id="PTHR37017:SF13">
    <property type="entry name" value="AB HYDROLASE-1 DOMAIN-CONTAINING PROTEIN"/>
    <property type="match status" value="1"/>
</dbReference>
<dbReference type="Pfam" id="PF12697">
    <property type="entry name" value="Abhydrolase_6"/>
    <property type="match status" value="1"/>
</dbReference>
<dbReference type="EMBL" id="JAKJXO020000010">
    <property type="protein sequence ID" value="KAL1599707.1"/>
    <property type="molecule type" value="Genomic_DNA"/>
</dbReference>
<feature type="domain" description="AB hydrolase-1" evidence="1">
    <location>
        <begin position="8"/>
        <end position="249"/>
    </location>
</feature>
<dbReference type="Gene3D" id="3.40.50.1820">
    <property type="entry name" value="alpha/beta hydrolase"/>
    <property type="match status" value="1"/>
</dbReference>
<evidence type="ECO:0000313" key="2">
    <source>
        <dbReference type="EMBL" id="KAL1599707.1"/>
    </source>
</evidence>
<proteinExistence type="predicted"/>
<dbReference type="SUPFAM" id="SSF53474">
    <property type="entry name" value="alpha/beta-Hydrolases"/>
    <property type="match status" value="1"/>
</dbReference>
<dbReference type="PANTHER" id="PTHR37017">
    <property type="entry name" value="AB HYDROLASE-1 DOMAIN-CONTAINING PROTEIN-RELATED"/>
    <property type="match status" value="1"/>
</dbReference>
<gene>
    <name evidence="2" type="ORF">SLS60_007510</name>
</gene>
<organism evidence="2 3">
    <name type="scientific">Paraconiothyrium brasiliense</name>
    <dbReference type="NCBI Taxonomy" id="300254"/>
    <lineage>
        <taxon>Eukaryota</taxon>
        <taxon>Fungi</taxon>
        <taxon>Dikarya</taxon>
        <taxon>Ascomycota</taxon>
        <taxon>Pezizomycotina</taxon>
        <taxon>Dothideomycetes</taxon>
        <taxon>Pleosporomycetidae</taxon>
        <taxon>Pleosporales</taxon>
        <taxon>Massarineae</taxon>
        <taxon>Didymosphaeriaceae</taxon>
        <taxon>Paraconiothyrium</taxon>
    </lineage>
</organism>
<dbReference type="InterPro" id="IPR029058">
    <property type="entry name" value="AB_hydrolase_fold"/>
</dbReference>
<reference evidence="2 3" key="1">
    <citation type="submission" date="2024-02" db="EMBL/GenBank/DDBJ databases">
        <title>De novo assembly and annotation of 12 fungi associated with fruit tree decline syndrome in Ontario, Canada.</title>
        <authorList>
            <person name="Sulman M."/>
            <person name="Ellouze W."/>
            <person name="Ilyukhin E."/>
        </authorList>
    </citation>
    <scope>NUCLEOTIDE SEQUENCE [LARGE SCALE GENOMIC DNA]</scope>
    <source>
        <strain evidence="2 3">M42-189</strain>
    </source>
</reference>
<name>A0ABR3R5S5_9PLEO</name>
<accession>A0ABR3R5S5</accession>
<comment type="caution">
    <text evidence="2">The sequence shown here is derived from an EMBL/GenBank/DDBJ whole genome shotgun (WGS) entry which is preliminary data.</text>
</comment>
<evidence type="ECO:0000313" key="3">
    <source>
        <dbReference type="Proteomes" id="UP001521785"/>
    </source>
</evidence>
<dbReference type="Proteomes" id="UP001521785">
    <property type="component" value="Unassembled WGS sequence"/>
</dbReference>
<dbReference type="InterPro" id="IPR000073">
    <property type="entry name" value="AB_hydrolase_1"/>
</dbReference>
<protein>
    <recommendedName>
        <fullName evidence="1">AB hydrolase-1 domain-containing protein</fullName>
    </recommendedName>
</protein>
<sequence length="269" mass="29068">MPSSKPTLVLVPGSFALPEFYSNVVSAVKQAGYDIHTIHNLSTGLKANEGRPEGPHDMYEDAAQIAETISKLSDEGKDIVLFAHSYGGVPATESLKGLSKEAREKDGKKGGVVRIAYMTCIVPAVGATAALGEVPEETRMGINGYGLEIDEQGWMHHSDLARSARICYTDLSPEQGQAWMAKFPAHAAISFGQELTYAGYNDVPVSWLLCEKDLCIPDYFQRAAIEMIEKGSGRKVDVTSIDADHIPVAPENPKVGEAIQWFLDTAAKA</sequence>
<dbReference type="InterPro" id="IPR052897">
    <property type="entry name" value="Sec-Metab_Biosynth_Hydrolase"/>
</dbReference>
<evidence type="ECO:0000259" key="1">
    <source>
        <dbReference type="Pfam" id="PF12697"/>
    </source>
</evidence>
<keyword evidence="3" id="KW-1185">Reference proteome</keyword>